<dbReference type="InterPro" id="IPR007248">
    <property type="entry name" value="Mpv17_PMP22"/>
</dbReference>
<reference evidence="7 8" key="1">
    <citation type="journal article" date="2007" name="Science">
        <title>Sea anemone genome reveals ancestral eumetazoan gene repertoire and genomic organization.</title>
        <authorList>
            <person name="Putnam N.H."/>
            <person name="Srivastava M."/>
            <person name="Hellsten U."/>
            <person name="Dirks B."/>
            <person name="Chapman J."/>
            <person name="Salamov A."/>
            <person name="Terry A."/>
            <person name="Shapiro H."/>
            <person name="Lindquist E."/>
            <person name="Kapitonov V.V."/>
            <person name="Jurka J."/>
            <person name="Genikhovich G."/>
            <person name="Grigoriev I.V."/>
            <person name="Lucas S.M."/>
            <person name="Steele R.E."/>
            <person name="Finnerty J.R."/>
            <person name="Technau U."/>
            <person name="Martindale M.Q."/>
            <person name="Rokhsar D.S."/>
        </authorList>
    </citation>
    <scope>NUCLEOTIDE SEQUENCE [LARGE SCALE GENOMIC DNA]</scope>
    <source>
        <strain evidence="8">CH2 X CH6</strain>
    </source>
</reference>
<evidence type="ECO:0000313" key="8">
    <source>
        <dbReference type="Proteomes" id="UP000001593"/>
    </source>
</evidence>
<dbReference type="InParanoid" id="A7SU19"/>
<dbReference type="OMA" id="QHSVFAY"/>
<evidence type="ECO:0000313" key="7">
    <source>
        <dbReference type="EMBL" id="EDO32785.1"/>
    </source>
</evidence>
<feature type="transmembrane region" description="Helical" evidence="6">
    <location>
        <begin position="69"/>
        <end position="89"/>
    </location>
</feature>
<comment type="subcellular location">
    <subcellularLocation>
        <location evidence="1">Membrane</location>
        <topology evidence="1">Multi-pass membrane protein</topology>
    </subcellularLocation>
</comment>
<evidence type="ECO:0000256" key="2">
    <source>
        <dbReference type="ARBA" id="ARBA00006824"/>
    </source>
</evidence>
<keyword evidence="5 6" id="KW-0472">Membrane</keyword>
<evidence type="ECO:0000256" key="4">
    <source>
        <dbReference type="ARBA" id="ARBA00022989"/>
    </source>
</evidence>
<protein>
    <recommendedName>
        <fullName evidence="9">Peroxisomal membrane protein 2</fullName>
    </recommendedName>
</protein>
<evidence type="ECO:0000256" key="1">
    <source>
        <dbReference type="ARBA" id="ARBA00004141"/>
    </source>
</evidence>
<organism evidence="7 8">
    <name type="scientific">Nematostella vectensis</name>
    <name type="common">Starlet sea anemone</name>
    <dbReference type="NCBI Taxonomy" id="45351"/>
    <lineage>
        <taxon>Eukaryota</taxon>
        <taxon>Metazoa</taxon>
        <taxon>Cnidaria</taxon>
        <taxon>Anthozoa</taxon>
        <taxon>Hexacorallia</taxon>
        <taxon>Actiniaria</taxon>
        <taxon>Edwardsiidae</taxon>
        <taxon>Nematostella</taxon>
    </lineage>
</organism>
<dbReference type="STRING" id="45351.A7SU19"/>
<keyword evidence="3 6" id="KW-0812">Transmembrane</keyword>
<dbReference type="GO" id="GO:0005737">
    <property type="term" value="C:cytoplasm"/>
    <property type="evidence" value="ECO:0000318"/>
    <property type="project" value="GO_Central"/>
</dbReference>
<dbReference type="HOGENOM" id="CLU_049109_7_0_1"/>
<sequence length="200" mass="22888">MSRKFDRDDGKNKKSKTLLEQLIVQYSYYLQTHPILTKSITSAITSGLGQLVSQLAAKRATGQNINYRAIAAFSGFGFLVTGPLVHYFYNYLEQFVPRGVPFSKAKKLFIDRLIFSPPFYLLFFYIVAIFEGKSNKEAIARIKANYWGALKMSLKVWPLVQFVNFTYIPVQYRVLFANLVALFWSIYLSTKTSVVSKTAE</sequence>
<dbReference type="PANTHER" id="PTHR11266:SF80">
    <property type="entry name" value="PEROXISOMAL MEMBRANE PROTEIN 2"/>
    <property type="match status" value="1"/>
</dbReference>
<evidence type="ECO:0000256" key="3">
    <source>
        <dbReference type="ARBA" id="ARBA00022692"/>
    </source>
</evidence>
<evidence type="ECO:0000256" key="6">
    <source>
        <dbReference type="RuleBase" id="RU363053"/>
    </source>
</evidence>
<keyword evidence="8" id="KW-1185">Reference proteome</keyword>
<dbReference type="Pfam" id="PF04117">
    <property type="entry name" value="Mpv17_PMP22"/>
    <property type="match status" value="1"/>
</dbReference>
<accession>A7SU19</accession>
<name>A7SU19_NEMVE</name>
<evidence type="ECO:0000256" key="5">
    <source>
        <dbReference type="ARBA" id="ARBA00023136"/>
    </source>
</evidence>
<keyword evidence="4 6" id="KW-1133">Transmembrane helix</keyword>
<proteinExistence type="inferred from homology"/>
<gene>
    <name evidence="7" type="ORF">NEMVEDRAFT_v1g193546</name>
</gene>
<feature type="transmembrane region" description="Helical" evidence="6">
    <location>
        <begin position="109"/>
        <end position="132"/>
    </location>
</feature>
<dbReference type="Proteomes" id="UP000001593">
    <property type="component" value="Unassembled WGS sequence"/>
</dbReference>
<dbReference type="PANTHER" id="PTHR11266">
    <property type="entry name" value="PEROXISOMAL MEMBRANE PROTEIN 2, PXMP2 MPV17"/>
    <property type="match status" value="1"/>
</dbReference>
<dbReference type="GO" id="GO:0005778">
    <property type="term" value="C:peroxisomal membrane"/>
    <property type="evidence" value="ECO:0000318"/>
    <property type="project" value="GO_Central"/>
</dbReference>
<feature type="transmembrane region" description="Helical" evidence="6">
    <location>
        <begin position="170"/>
        <end position="188"/>
    </location>
</feature>
<comment type="similarity">
    <text evidence="2 6">Belongs to the peroxisomal membrane protein PXMP2/4 family.</text>
</comment>
<evidence type="ECO:0008006" key="9">
    <source>
        <dbReference type="Google" id="ProtNLM"/>
    </source>
</evidence>
<dbReference type="AlphaFoldDB" id="A7SU19"/>
<dbReference type="PhylomeDB" id="A7SU19"/>
<dbReference type="EMBL" id="DS469806">
    <property type="protein sequence ID" value="EDO32785.1"/>
    <property type="molecule type" value="Genomic_DNA"/>
</dbReference>
<dbReference type="eggNOG" id="KOG1944">
    <property type="taxonomic scope" value="Eukaryota"/>
</dbReference>